<protein>
    <submittedName>
        <fullName evidence="2">Conserved uncharacterized protein</fullName>
    </submittedName>
</protein>
<proteinExistence type="predicted"/>
<sequence>MTAHEADEITDGRVACQMTYIACEAMSKKQAAFSPRRNLPPGVENVVPFDRNCTFPRIWIRGIKHPYTYPGFDALGIRAKMAATFETVKVSRANEQDNKRAVWNPGAHSESRSRVNERPLQTLPWSFRPDLQLGTTALTMSQ</sequence>
<reference evidence="2" key="1">
    <citation type="journal article" date="2014" name="Genome Biol. Evol.">
        <title>Gene Loss Rather Than Gene Gain Is Associated with a Host Jump from Monocots to Dicots in the Smut Fungus Melanopsichium pennsylvanicum.</title>
        <authorList>
            <person name="Sharma R."/>
            <person name="Mishra B."/>
            <person name="Runge F."/>
            <person name="Thines M."/>
        </authorList>
    </citation>
    <scope>NUCLEOTIDE SEQUENCE</scope>
    <source>
        <strain evidence="2">4</strain>
    </source>
</reference>
<evidence type="ECO:0000256" key="1">
    <source>
        <dbReference type="SAM" id="MobiDB-lite"/>
    </source>
</evidence>
<feature type="region of interest" description="Disordered" evidence="1">
    <location>
        <begin position="96"/>
        <end position="116"/>
    </location>
</feature>
<name>A0A077R9W2_9BASI</name>
<evidence type="ECO:0000313" key="2">
    <source>
        <dbReference type="EMBL" id="CDI56076.1"/>
    </source>
</evidence>
<organism evidence="2">
    <name type="scientific">Melanopsichium pennsylvanicum 4</name>
    <dbReference type="NCBI Taxonomy" id="1398559"/>
    <lineage>
        <taxon>Eukaryota</taxon>
        <taxon>Fungi</taxon>
        <taxon>Dikarya</taxon>
        <taxon>Basidiomycota</taxon>
        <taxon>Ustilaginomycotina</taxon>
        <taxon>Ustilaginomycetes</taxon>
        <taxon>Ustilaginales</taxon>
        <taxon>Ustilaginaceae</taxon>
        <taxon>Melanopsichium</taxon>
    </lineage>
</organism>
<dbReference type="AlphaFoldDB" id="A0A077R9W2"/>
<accession>A0A077R9W2</accession>
<dbReference type="EMBL" id="HG529675">
    <property type="protein sequence ID" value="CDI56076.1"/>
    <property type="molecule type" value="Genomic_DNA"/>
</dbReference>